<keyword evidence="3 5" id="KW-1133">Transmembrane helix</keyword>
<comment type="subcellular location">
    <subcellularLocation>
        <location evidence="1">Membrane</location>
        <topology evidence="1">Multi-pass membrane protein</topology>
    </subcellularLocation>
</comment>
<feature type="transmembrane region" description="Helical" evidence="5">
    <location>
        <begin position="266"/>
        <end position="284"/>
    </location>
</feature>
<dbReference type="InterPro" id="IPR001902">
    <property type="entry name" value="SLC26A/SulP_fam"/>
</dbReference>
<protein>
    <recommendedName>
        <fullName evidence="6">STAS domain-containing protein</fullName>
    </recommendedName>
</protein>
<dbReference type="InterPro" id="IPR036513">
    <property type="entry name" value="STAS_dom_sf"/>
</dbReference>
<dbReference type="SUPFAM" id="SSF52091">
    <property type="entry name" value="SpoIIaa-like"/>
    <property type="match status" value="1"/>
</dbReference>
<dbReference type="InterPro" id="IPR002645">
    <property type="entry name" value="STAS_dom"/>
</dbReference>
<evidence type="ECO:0000256" key="5">
    <source>
        <dbReference type="SAM" id="Phobius"/>
    </source>
</evidence>
<evidence type="ECO:0000256" key="2">
    <source>
        <dbReference type="ARBA" id="ARBA00022692"/>
    </source>
</evidence>
<keyword evidence="4 5" id="KW-0472">Membrane</keyword>
<dbReference type="Gene3D" id="3.30.750.24">
    <property type="entry name" value="STAS domain"/>
    <property type="match status" value="1"/>
</dbReference>
<name>A0A7S0QXW9_9CHLO</name>
<feature type="transmembrane region" description="Helical" evidence="5">
    <location>
        <begin position="425"/>
        <end position="443"/>
    </location>
</feature>
<dbReference type="CDD" id="cd07042">
    <property type="entry name" value="STAS_SulP_like_sulfate_transporter"/>
    <property type="match status" value="1"/>
</dbReference>
<sequence length="727" mass="77991">MRASSVTTPLCVAGVLSVRPRQLRTHKTVASVSRHETGKRAASFSSSTSRRFSRLRQARTVDPSLRAAAPKPCFTRSVGHQPTVCLGVYNPRGIVSAFESYTWTKLRDDLLAGCTVSVVLIPQAIAYGLLAGLPPIYGLYCALTPLLLYSLTTTSIHTCVGPFALVSLLVAQLLKGALGPEVTGAAYIGAMMTLSFMTGVVQLVMGALRAGAVTTFLGDTVVAGFTTGSAILIMSSQVKHLLGISLPREEPVQVLLSLVTGAWQHINPYAVAISVACIASMMWIKDANKKYLPKVIIPEQLIVLMALTALSAFFGLSEVPYNVRCLGSVTATLPAFTPPSFDLALMRKLIEPAILTAVISYMITVSIAQSMASKFKYAIDSNREMFALGAANLLGSFFQAYPAAGSLSRSAVCSVSGCRTQAHGIVQFVAVLATLLWCMPLMASLPYPALAAVVVMALKTMVDFGVGKVLLNMSQGDFVQWIVTLVATVLLGAQMGLAAGLLSSVLWLGWQTSRPSWAVMGRRMHSSELVDYRNVCDFPDSKQLPGILVFRFDGPLHFANKDYFCEVLKDIGEERDVRQNAAESWYRSTGYLPEPQIKVTKLSVKEDLKAAAKAEKLAGVQVDDTTSAVPVLVMVIDASSMLNVDAAGVQVLKDVVQANRAQDPPTTVLLSGVRGDFRRKLSKSGLDKVVGMDNIFVDLHSAVVAAEAHVQSYLEVHPLAIIDSVVI</sequence>
<feature type="transmembrane region" description="Helical" evidence="5">
    <location>
        <begin position="483"/>
        <end position="510"/>
    </location>
</feature>
<dbReference type="EMBL" id="HBFA01008246">
    <property type="protein sequence ID" value="CAD8656176.1"/>
    <property type="molecule type" value="Transcribed_RNA"/>
</dbReference>
<feature type="transmembrane region" description="Helical" evidence="5">
    <location>
        <begin position="296"/>
        <end position="315"/>
    </location>
</feature>
<dbReference type="InterPro" id="IPR011547">
    <property type="entry name" value="SLC26A/SulP_dom"/>
</dbReference>
<evidence type="ECO:0000256" key="3">
    <source>
        <dbReference type="ARBA" id="ARBA00022989"/>
    </source>
</evidence>
<feature type="transmembrane region" description="Helical" evidence="5">
    <location>
        <begin position="353"/>
        <end position="373"/>
    </location>
</feature>
<reference evidence="7" key="1">
    <citation type="submission" date="2021-01" db="EMBL/GenBank/DDBJ databases">
        <authorList>
            <person name="Corre E."/>
            <person name="Pelletier E."/>
            <person name="Niang G."/>
            <person name="Scheremetjew M."/>
            <person name="Finn R."/>
            <person name="Kale V."/>
            <person name="Holt S."/>
            <person name="Cochrane G."/>
            <person name="Meng A."/>
            <person name="Brown T."/>
            <person name="Cohen L."/>
        </authorList>
    </citation>
    <scope>NUCLEOTIDE SEQUENCE</scope>
    <source>
        <strain evidence="7">CCMP722</strain>
    </source>
</reference>
<dbReference type="PROSITE" id="PS50801">
    <property type="entry name" value="STAS"/>
    <property type="match status" value="1"/>
</dbReference>
<proteinExistence type="predicted"/>
<feature type="transmembrane region" description="Helical" evidence="5">
    <location>
        <begin position="216"/>
        <end position="238"/>
    </location>
</feature>
<evidence type="ECO:0000256" key="1">
    <source>
        <dbReference type="ARBA" id="ARBA00004141"/>
    </source>
</evidence>
<accession>A0A7S0QXW9</accession>
<gene>
    <name evidence="7" type="ORF">POBO1169_LOCUS4300</name>
</gene>
<organism evidence="7">
    <name type="scientific">Pyramimonas obovata</name>
    <dbReference type="NCBI Taxonomy" id="1411642"/>
    <lineage>
        <taxon>Eukaryota</taxon>
        <taxon>Viridiplantae</taxon>
        <taxon>Chlorophyta</taxon>
        <taxon>Pyramimonadophyceae</taxon>
        <taxon>Pyramimonadales</taxon>
        <taxon>Pyramimonadaceae</taxon>
        <taxon>Pyramimonas</taxon>
        <taxon>Pyramimonas incertae sedis</taxon>
    </lineage>
</organism>
<dbReference type="PANTHER" id="PTHR11814">
    <property type="entry name" value="SULFATE TRANSPORTER"/>
    <property type="match status" value="1"/>
</dbReference>
<dbReference type="Pfam" id="PF00916">
    <property type="entry name" value="Sulfate_transp"/>
    <property type="match status" value="1"/>
</dbReference>
<evidence type="ECO:0000313" key="7">
    <source>
        <dbReference type="EMBL" id="CAD8656176.1"/>
    </source>
</evidence>
<dbReference type="NCBIfam" id="TIGR00815">
    <property type="entry name" value="sulP"/>
    <property type="match status" value="1"/>
</dbReference>
<feature type="transmembrane region" description="Helical" evidence="5">
    <location>
        <begin position="110"/>
        <end position="130"/>
    </location>
</feature>
<dbReference type="GO" id="GO:0016020">
    <property type="term" value="C:membrane"/>
    <property type="evidence" value="ECO:0007669"/>
    <property type="project" value="UniProtKB-SubCell"/>
</dbReference>
<evidence type="ECO:0000259" key="6">
    <source>
        <dbReference type="PROSITE" id="PS50801"/>
    </source>
</evidence>
<dbReference type="Pfam" id="PF01740">
    <property type="entry name" value="STAS"/>
    <property type="match status" value="1"/>
</dbReference>
<feature type="domain" description="STAS" evidence="6">
    <location>
        <begin position="537"/>
        <end position="706"/>
    </location>
</feature>
<evidence type="ECO:0000256" key="4">
    <source>
        <dbReference type="ARBA" id="ARBA00023136"/>
    </source>
</evidence>
<dbReference type="GO" id="GO:0055085">
    <property type="term" value="P:transmembrane transport"/>
    <property type="evidence" value="ECO:0007669"/>
    <property type="project" value="InterPro"/>
</dbReference>
<dbReference type="AlphaFoldDB" id="A0A7S0QXW9"/>
<feature type="transmembrane region" description="Helical" evidence="5">
    <location>
        <begin position="449"/>
        <end position="471"/>
    </location>
</feature>
<feature type="transmembrane region" description="Helical" evidence="5">
    <location>
        <begin position="184"/>
        <end position="204"/>
    </location>
</feature>
<keyword evidence="2 5" id="KW-0812">Transmembrane</keyword>